<comment type="caution">
    <text evidence="3">The sequence shown here is derived from an EMBL/GenBank/DDBJ whole genome shotgun (WGS) entry which is preliminary data.</text>
</comment>
<dbReference type="InterPro" id="IPR053008">
    <property type="entry name" value="Phomopsin_biosynth_assoc"/>
</dbReference>
<gene>
    <name evidence="3" type="ORF">PVAG01_03798</name>
</gene>
<feature type="region of interest" description="Disordered" evidence="1">
    <location>
        <begin position="1"/>
        <end position="23"/>
    </location>
</feature>
<organism evidence="3 4">
    <name type="scientific">Phlyctema vagabunda</name>
    <dbReference type="NCBI Taxonomy" id="108571"/>
    <lineage>
        <taxon>Eukaryota</taxon>
        <taxon>Fungi</taxon>
        <taxon>Dikarya</taxon>
        <taxon>Ascomycota</taxon>
        <taxon>Pezizomycotina</taxon>
        <taxon>Leotiomycetes</taxon>
        <taxon>Helotiales</taxon>
        <taxon>Dermateaceae</taxon>
        <taxon>Phlyctema</taxon>
    </lineage>
</organism>
<keyword evidence="2" id="KW-0472">Membrane</keyword>
<protein>
    <submittedName>
        <fullName evidence="3">Uncharacterized protein</fullName>
    </submittedName>
</protein>
<name>A0ABR4PME5_9HELO</name>
<keyword evidence="2" id="KW-0812">Transmembrane</keyword>
<dbReference type="PANTHER" id="PTHR35896">
    <property type="entry name" value="IG-LIKE DOMAIN-CONTAINING PROTEIN"/>
    <property type="match status" value="1"/>
</dbReference>
<evidence type="ECO:0000313" key="3">
    <source>
        <dbReference type="EMBL" id="KAL3424517.1"/>
    </source>
</evidence>
<keyword evidence="2" id="KW-1133">Transmembrane helix</keyword>
<proteinExistence type="predicted"/>
<keyword evidence="4" id="KW-1185">Reference proteome</keyword>
<evidence type="ECO:0000256" key="2">
    <source>
        <dbReference type="SAM" id="Phobius"/>
    </source>
</evidence>
<evidence type="ECO:0000313" key="4">
    <source>
        <dbReference type="Proteomes" id="UP001629113"/>
    </source>
</evidence>
<dbReference type="Proteomes" id="UP001629113">
    <property type="component" value="Unassembled WGS sequence"/>
</dbReference>
<evidence type="ECO:0000256" key="1">
    <source>
        <dbReference type="SAM" id="MobiDB-lite"/>
    </source>
</evidence>
<reference evidence="3 4" key="1">
    <citation type="submission" date="2024-06" db="EMBL/GenBank/DDBJ databases">
        <title>Complete genome of Phlyctema vagabunda strain 19-DSS-EL-015.</title>
        <authorList>
            <person name="Fiorenzani C."/>
        </authorList>
    </citation>
    <scope>NUCLEOTIDE SEQUENCE [LARGE SCALE GENOMIC DNA]</scope>
    <source>
        <strain evidence="3 4">19-DSS-EL-015</strain>
    </source>
</reference>
<dbReference type="EMBL" id="JBFCZG010000003">
    <property type="protein sequence ID" value="KAL3424517.1"/>
    <property type="molecule type" value="Genomic_DNA"/>
</dbReference>
<feature type="compositionally biased region" description="Basic and acidic residues" evidence="1">
    <location>
        <begin position="9"/>
        <end position="23"/>
    </location>
</feature>
<feature type="transmembrane region" description="Helical" evidence="2">
    <location>
        <begin position="65"/>
        <end position="85"/>
    </location>
</feature>
<dbReference type="PANTHER" id="PTHR35896:SF3">
    <property type="entry name" value="MAJOR FACILITATOR SUPERFAMILY TRANSPORTER"/>
    <property type="match status" value="1"/>
</dbReference>
<accession>A0ABR4PME5</accession>
<sequence length="251" mass="28660">MTSLKTRNATKDEHLSPSALRQERDHERVRCALASPESFDQGYSDIDFETFALMPKSSKLRDSGLWKYIFGLVTVLCFDFIFQAMPMPFHVDVKRVGSDSDRHPAAVDICDCGKSITEAEAKGCTYDELAIAWLPPPCRDEELTVEFHHAGPNKTLWPYFADQQATMPLTVEQVSLLADTGEPFYTTHNWYLVHCNYNWRKLLRTTTTGVVMDFRNNNEKHTINCGDLAVKYRQLPLESISTLVYNSFGYV</sequence>